<dbReference type="EMBL" id="OANU01000017">
    <property type="protein sequence ID" value="SNX47956.1"/>
    <property type="molecule type" value="Genomic_DNA"/>
</dbReference>
<organism evidence="1 2">
    <name type="scientific">Vibrio thalassae</name>
    <dbReference type="NCBI Taxonomy" id="1243014"/>
    <lineage>
        <taxon>Bacteria</taxon>
        <taxon>Pseudomonadati</taxon>
        <taxon>Pseudomonadota</taxon>
        <taxon>Gammaproteobacteria</taxon>
        <taxon>Vibrionales</taxon>
        <taxon>Vibrionaceae</taxon>
        <taxon>Vibrio</taxon>
    </lineage>
</organism>
<accession>A0A240EHD8</accession>
<proteinExistence type="predicted"/>
<sequence>MSSIFTHPISLNELGWKTFFQQQLTLDEYDGIVLGRIIAVDMSSAPNNKSSIWNLMFTILR</sequence>
<dbReference type="Proteomes" id="UP000219336">
    <property type="component" value="Unassembled WGS sequence"/>
</dbReference>
<dbReference type="AlphaFoldDB" id="A0A240EHD8"/>
<keyword evidence="2" id="KW-1185">Reference proteome</keyword>
<protein>
    <submittedName>
        <fullName evidence="1">Uncharacterized protein</fullName>
    </submittedName>
</protein>
<gene>
    <name evidence="1" type="ORF">VTH8203_01571</name>
</gene>
<name>A0A240EHD8_9VIBR</name>
<evidence type="ECO:0000313" key="1">
    <source>
        <dbReference type="EMBL" id="SNX47956.1"/>
    </source>
</evidence>
<evidence type="ECO:0000313" key="2">
    <source>
        <dbReference type="Proteomes" id="UP000219336"/>
    </source>
</evidence>
<reference evidence="2" key="1">
    <citation type="submission" date="2016-06" db="EMBL/GenBank/DDBJ databases">
        <authorList>
            <person name="Rodrigo-Torres L."/>
            <person name="Arahal R.D."/>
            <person name="Lucena T."/>
        </authorList>
    </citation>
    <scope>NUCLEOTIDE SEQUENCE [LARGE SCALE GENOMIC DNA]</scope>
    <source>
        <strain evidence="2">CECT8203</strain>
    </source>
</reference>